<dbReference type="SUPFAM" id="SSF51556">
    <property type="entry name" value="Metallo-dependent hydrolases"/>
    <property type="match status" value="1"/>
</dbReference>
<dbReference type="NCBIfam" id="NF011984">
    <property type="entry name" value="PRK15446.1-5"/>
    <property type="match status" value="1"/>
</dbReference>
<dbReference type="Proteomes" id="UP001596104">
    <property type="component" value="Unassembled WGS sequence"/>
</dbReference>
<dbReference type="Gene3D" id="2.30.40.10">
    <property type="entry name" value="Urease, subunit C, domain 1"/>
    <property type="match status" value="1"/>
</dbReference>
<dbReference type="Gene3D" id="3.20.20.140">
    <property type="entry name" value="Metal-dependent hydrolases"/>
    <property type="match status" value="2"/>
</dbReference>
<dbReference type="SUPFAM" id="SSF51338">
    <property type="entry name" value="Composite domain of metallo-dependent hydrolases"/>
    <property type="match status" value="1"/>
</dbReference>
<accession>A0ABW0H4U8</accession>
<gene>
    <name evidence="1" type="ORF">ACFPPC_04685</name>
</gene>
<sequence>MSTILTNARLILEDEVVTGTIAFDESGIRSVDQGRSSLPEAIDVQGDYVAPGLVEMHTDNMEKHFMPRPKVFWPNGLAAALVHDGQMAAAGVTTVYDAICAGTPFSAKDYRRTIFNDVMDALHEGLAQSVFRIDHRIHMRCELTSPDLLRDIEPYQDDAIVQLVSLMDHTPGQRQWRDLAHLRTYALGNGKTEAEFEEDVAVRQREGQANVARNWSAVVEMFQARSIPIATHDDTTIEHVEAGIASGAVISEFPTTVEAAEAAKQRGLATIAGAPNVVRGGSHSGGVSVAELAEKDLLDGLSSDYVPASLLQAVLKLHDKHGITLPAAMAKVTWKVADILGLKDRGHLKPGLRADIVRFKALGATPVIATVWSQGRRAF</sequence>
<dbReference type="InterPro" id="IPR032466">
    <property type="entry name" value="Metal_Hydrolase"/>
</dbReference>
<dbReference type="EC" id="3.6.1.63" evidence="1"/>
<dbReference type="InterPro" id="IPR011059">
    <property type="entry name" value="Metal-dep_hydrolase_composite"/>
</dbReference>
<dbReference type="PIRSF" id="PIRSF038971">
    <property type="entry name" value="PhnM"/>
    <property type="match status" value="1"/>
</dbReference>
<dbReference type="RefSeq" id="WP_377006689.1">
    <property type="nucleotide sequence ID" value="NZ_JBHSLV010000008.1"/>
</dbReference>
<keyword evidence="2" id="KW-1185">Reference proteome</keyword>
<reference evidence="2" key="1">
    <citation type="journal article" date="2019" name="Int. J. Syst. Evol. Microbiol.">
        <title>The Global Catalogue of Microorganisms (GCM) 10K type strain sequencing project: providing services to taxonomists for standard genome sequencing and annotation.</title>
        <authorList>
            <consortium name="The Broad Institute Genomics Platform"/>
            <consortium name="The Broad Institute Genome Sequencing Center for Infectious Disease"/>
            <person name="Wu L."/>
            <person name="Ma J."/>
        </authorList>
    </citation>
    <scope>NUCLEOTIDE SEQUENCE [LARGE SCALE GENOMIC DNA]</scope>
    <source>
        <strain evidence="2">CGMCC 1.16326</strain>
    </source>
</reference>
<evidence type="ECO:0000313" key="2">
    <source>
        <dbReference type="Proteomes" id="UP001596104"/>
    </source>
</evidence>
<proteinExistence type="predicted"/>
<comment type="caution">
    <text evidence="1">The sequence shown here is derived from an EMBL/GenBank/DDBJ whole genome shotgun (WGS) entry which is preliminary data.</text>
</comment>
<protein>
    <submittedName>
        <fullName evidence="1">Alpha-D-ribose 1-methylphosphonate 5-triphosphate diphosphatase</fullName>
        <ecNumber evidence="1">3.6.1.63</ecNumber>
    </submittedName>
</protein>
<evidence type="ECO:0000313" key="1">
    <source>
        <dbReference type="EMBL" id="MFC5391935.1"/>
    </source>
</evidence>
<dbReference type="EMBL" id="JBHSLV010000008">
    <property type="protein sequence ID" value="MFC5391935.1"/>
    <property type="molecule type" value="Genomic_DNA"/>
</dbReference>
<name>A0ABW0H4U8_9HYPH</name>
<dbReference type="NCBIfam" id="NF011990">
    <property type="entry name" value="PRK15446.2-6"/>
    <property type="match status" value="1"/>
</dbReference>
<dbReference type="NCBIfam" id="TIGR02318">
    <property type="entry name" value="phosphono_phnM"/>
    <property type="match status" value="1"/>
</dbReference>
<dbReference type="InterPro" id="IPR012696">
    <property type="entry name" value="PhnM"/>
</dbReference>
<organism evidence="1 2">
    <name type="scientific">Bosea vestrisii</name>
    <dbReference type="NCBI Taxonomy" id="151416"/>
    <lineage>
        <taxon>Bacteria</taxon>
        <taxon>Pseudomonadati</taxon>
        <taxon>Pseudomonadota</taxon>
        <taxon>Alphaproteobacteria</taxon>
        <taxon>Hyphomicrobiales</taxon>
        <taxon>Boseaceae</taxon>
        <taxon>Bosea</taxon>
    </lineage>
</organism>
<dbReference type="PANTHER" id="PTHR43135:SF3">
    <property type="entry name" value="ALPHA-D-RIBOSE 1-METHYLPHOSPHONATE 5-TRIPHOSPHATE DIPHOSPHATASE"/>
    <property type="match status" value="1"/>
</dbReference>
<dbReference type="InterPro" id="IPR051781">
    <property type="entry name" value="Metallo-dep_Hydrolase"/>
</dbReference>
<dbReference type="PANTHER" id="PTHR43135">
    <property type="entry name" value="ALPHA-D-RIBOSE 1-METHYLPHOSPHONATE 5-TRIPHOSPHATE DIPHOSPHATASE"/>
    <property type="match status" value="1"/>
</dbReference>
<dbReference type="GO" id="GO:0016787">
    <property type="term" value="F:hydrolase activity"/>
    <property type="evidence" value="ECO:0007669"/>
    <property type="project" value="UniProtKB-KW"/>
</dbReference>
<keyword evidence="1" id="KW-0378">Hydrolase</keyword>